<reference evidence="1 2" key="1">
    <citation type="submission" date="2021-01" db="EMBL/GenBank/DDBJ databases">
        <title>Chromosome-level genome assembly of a human fungal pathogen reveals clustering of transcriptionally co-regulated genes.</title>
        <authorList>
            <person name="Voorhies M."/>
            <person name="Cohen S."/>
            <person name="Shea T.P."/>
            <person name="Petrus S."/>
            <person name="Munoz J.F."/>
            <person name="Poplawski S."/>
            <person name="Goldman W.E."/>
            <person name="Michael T."/>
            <person name="Cuomo C.A."/>
            <person name="Sil A."/>
            <person name="Beyhan S."/>
        </authorList>
    </citation>
    <scope>NUCLEOTIDE SEQUENCE [LARGE SCALE GENOMIC DNA]</scope>
    <source>
        <strain evidence="1 2">G184AR</strain>
    </source>
</reference>
<proteinExistence type="predicted"/>
<evidence type="ECO:0000313" key="2">
    <source>
        <dbReference type="Proteomes" id="UP000670092"/>
    </source>
</evidence>
<comment type="caution">
    <text evidence="1">The sequence shown here is derived from an EMBL/GenBank/DDBJ whole genome shotgun (WGS) entry which is preliminary data.</text>
</comment>
<dbReference type="Proteomes" id="UP000670092">
    <property type="component" value="Unassembled WGS sequence"/>
</dbReference>
<dbReference type="VEuPathDB" id="FungiDB:I7I52_10491"/>
<gene>
    <name evidence="1" type="ORF">I7I52_10491</name>
</gene>
<evidence type="ECO:0000313" key="1">
    <source>
        <dbReference type="EMBL" id="KAG5299988.1"/>
    </source>
</evidence>
<accession>A0A8H8D500</accession>
<protein>
    <submittedName>
        <fullName evidence="1">Uncharacterized protein</fullName>
    </submittedName>
</protein>
<dbReference type="EMBL" id="JAEVHI010000002">
    <property type="protein sequence ID" value="KAG5299988.1"/>
    <property type="molecule type" value="Genomic_DNA"/>
</dbReference>
<sequence length="90" mass="10305">MMPVALTMRTSKETWLNFIVGTSRMVVYLGYSIVSFEPGKHSTDSFHLWKRTQSRPSFVFHGKNPAYLKGGGVPCCLHLKIFFHIVESNR</sequence>
<name>A0A8H8D500_AJECA</name>
<dbReference type="AlphaFoldDB" id="A0A8H8D500"/>
<organism evidence="1 2">
    <name type="scientific">Ajellomyces capsulatus</name>
    <name type="common">Darling's disease fungus</name>
    <name type="synonym">Histoplasma capsulatum</name>
    <dbReference type="NCBI Taxonomy" id="5037"/>
    <lineage>
        <taxon>Eukaryota</taxon>
        <taxon>Fungi</taxon>
        <taxon>Dikarya</taxon>
        <taxon>Ascomycota</taxon>
        <taxon>Pezizomycotina</taxon>
        <taxon>Eurotiomycetes</taxon>
        <taxon>Eurotiomycetidae</taxon>
        <taxon>Onygenales</taxon>
        <taxon>Ajellomycetaceae</taxon>
        <taxon>Histoplasma</taxon>
    </lineage>
</organism>